<keyword evidence="5" id="KW-1185">Reference proteome</keyword>
<keyword evidence="3" id="KW-0732">Signal</keyword>
<dbReference type="OrthoDB" id="5385300at2"/>
<dbReference type="Proteomes" id="UP000011131">
    <property type="component" value="Chromosome"/>
</dbReference>
<dbReference type="STRING" id="1278073.MYSTI_01025"/>
<reference evidence="4 5" key="1">
    <citation type="journal article" date="2013" name="Genome Announc.">
        <title>Complete genome sequence of Myxococcus stipitatus strain DSM 14675, a fruiting myxobacterium.</title>
        <authorList>
            <person name="Huntley S."/>
            <person name="Kneip S."/>
            <person name="Treuner-Lange A."/>
            <person name="Sogaard-Andersen L."/>
        </authorList>
    </citation>
    <scope>NUCLEOTIDE SEQUENCE [LARGE SCALE GENOMIC DNA]</scope>
    <source>
        <strain evidence="5">DSM 14675 / JCM 12634 / Mx s8</strain>
    </source>
</reference>
<feature type="region of interest" description="Disordered" evidence="2">
    <location>
        <begin position="286"/>
        <end position="314"/>
    </location>
</feature>
<proteinExistence type="predicted"/>
<dbReference type="AlphaFoldDB" id="L7U7A0"/>
<evidence type="ECO:0000313" key="5">
    <source>
        <dbReference type="Proteomes" id="UP000011131"/>
    </source>
</evidence>
<feature type="chain" id="PRO_5003983657" evidence="3">
    <location>
        <begin position="26"/>
        <end position="804"/>
    </location>
</feature>
<feature type="coiled-coil region" evidence="1">
    <location>
        <begin position="166"/>
        <end position="210"/>
    </location>
</feature>
<dbReference type="KEGG" id="msd:MYSTI_01025"/>
<protein>
    <submittedName>
        <fullName evidence="4">Uncharacterized protein</fullName>
    </submittedName>
</protein>
<feature type="compositionally biased region" description="Acidic residues" evidence="2">
    <location>
        <begin position="288"/>
        <end position="314"/>
    </location>
</feature>
<dbReference type="PATRIC" id="fig|1278073.3.peg.1069"/>
<dbReference type="HOGENOM" id="CLU_352960_0_0_7"/>
<accession>L7U7A0</accession>
<name>L7U7A0_MYXSD</name>
<evidence type="ECO:0000256" key="3">
    <source>
        <dbReference type="SAM" id="SignalP"/>
    </source>
</evidence>
<evidence type="ECO:0000256" key="2">
    <source>
        <dbReference type="SAM" id="MobiDB-lite"/>
    </source>
</evidence>
<feature type="coiled-coil region" evidence="1">
    <location>
        <begin position="235"/>
        <end position="269"/>
    </location>
</feature>
<feature type="signal peptide" evidence="3">
    <location>
        <begin position="1"/>
        <end position="25"/>
    </location>
</feature>
<evidence type="ECO:0000313" key="4">
    <source>
        <dbReference type="EMBL" id="AGC42374.1"/>
    </source>
</evidence>
<sequence length="804" mass="89339">MNLLRTCLTALVCVTMAGLPEDASAAGLARDYTLKLKTVSFRGTRNSCLEPTLLYEGIPLFTVNTTLLPTFTDTPLRTLPNGDQEGRVKAPFNGSLLNWGQNNFFFHVSTSGNGDHCTHSEDTVDLVSGDLSRRLFYIFRNGQPFHGVAPLTMDLSEINPVLSRSIAELEDAVKAELYRLRQLSDKLDWARQQATQLEALQAELKQLLNRPLDSITSAELEALLARYNAVPSSVRSRLVQMLTDLQASIDELRAEIDRINAIFRQHMQDLDGYVMPQPGNMDVHDPDTFEPDLSDDEVDEVEVPDVSQGDDFDETQDPYAAFAQQTLTELNKTLTNGVVTDRQGFQSMVRLWRFNQDVFERGLKSRVGVSLEEWGAFHSAQLDVLTFVRGYMGEGDWFLDSPVRENTKALVAYLEQRPENAAQAQALKNNLNLWYDDPPRTFEQKLVLDTLDALFGGYKALDEGVASEDPSIFATLGRILDGALVATKAVVGIGLGLTPAGDFIDLCEVVSGKELCNPWGEDLTVGERMLSGAGLVVGSGTFWRNVSIAVSAGGIVAMVKLGDFLDNIKGLSKVDKEDIVRRLGEKAISRMDGLTSDQILKLLNWSVKDADLNTLAKRLNGKQLVALSEFTMEAKFLARMPAATQQLVKQQGTAVKSLQSVYKRTADEVRAELVGKGFGRPVRDSSGNITGWLNQPFTRDGQEFWMHPDHSLVRITERTLDVPYPHLKKEITNLPGTYDISNVLVKVTDNNKIVPSTPGTDVKDVLVDWYCEVTTVSKDYIIKNEYGLHDVMERIWAINTHLKL</sequence>
<gene>
    <name evidence="4" type="ordered locus">MYSTI_01025</name>
</gene>
<dbReference type="RefSeq" id="WP_015346637.1">
    <property type="nucleotide sequence ID" value="NC_020126.1"/>
</dbReference>
<organism evidence="4 5">
    <name type="scientific">Myxococcus stipitatus (strain DSM 14675 / JCM 12634 / Mx s8)</name>
    <dbReference type="NCBI Taxonomy" id="1278073"/>
    <lineage>
        <taxon>Bacteria</taxon>
        <taxon>Pseudomonadati</taxon>
        <taxon>Myxococcota</taxon>
        <taxon>Myxococcia</taxon>
        <taxon>Myxococcales</taxon>
        <taxon>Cystobacterineae</taxon>
        <taxon>Myxococcaceae</taxon>
        <taxon>Myxococcus</taxon>
    </lineage>
</organism>
<evidence type="ECO:0000256" key="1">
    <source>
        <dbReference type="SAM" id="Coils"/>
    </source>
</evidence>
<keyword evidence="1" id="KW-0175">Coiled coil</keyword>
<dbReference type="EMBL" id="CP004025">
    <property type="protein sequence ID" value="AGC42374.1"/>
    <property type="molecule type" value="Genomic_DNA"/>
</dbReference>
<dbReference type="eggNOG" id="ENOG5030TIE">
    <property type="taxonomic scope" value="Bacteria"/>
</dbReference>